<gene>
    <name evidence="3" type="ORF">EAG_05938</name>
</gene>
<keyword evidence="4" id="KW-1185">Reference proteome</keyword>
<evidence type="ECO:0000313" key="3">
    <source>
        <dbReference type="EMBL" id="EFN61634.1"/>
    </source>
</evidence>
<organism evidence="4">
    <name type="scientific">Camponotus floridanus</name>
    <name type="common">Florida carpenter ant</name>
    <dbReference type="NCBI Taxonomy" id="104421"/>
    <lineage>
        <taxon>Eukaryota</taxon>
        <taxon>Metazoa</taxon>
        <taxon>Ecdysozoa</taxon>
        <taxon>Arthropoda</taxon>
        <taxon>Hexapoda</taxon>
        <taxon>Insecta</taxon>
        <taxon>Pterygota</taxon>
        <taxon>Neoptera</taxon>
        <taxon>Endopterygota</taxon>
        <taxon>Hymenoptera</taxon>
        <taxon>Apocrita</taxon>
        <taxon>Aculeata</taxon>
        <taxon>Formicoidea</taxon>
        <taxon>Formicidae</taxon>
        <taxon>Formicinae</taxon>
        <taxon>Camponotus</taxon>
    </lineage>
</organism>
<dbReference type="EMBL" id="GL443762">
    <property type="protein sequence ID" value="EFN61634.1"/>
    <property type="molecule type" value="Genomic_DNA"/>
</dbReference>
<evidence type="ECO:0000256" key="2">
    <source>
        <dbReference type="SAM" id="SignalP"/>
    </source>
</evidence>
<proteinExistence type="predicted"/>
<keyword evidence="2" id="KW-0732">Signal</keyword>
<dbReference type="InParanoid" id="E2AY38"/>
<feature type="signal peptide" evidence="2">
    <location>
        <begin position="1"/>
        <end position="23"/>
    </location>
</feature>
<accession>E2AY38</accession>
<reference evidence="3 4" key="1">
    <citation type="journal article" date="2010" name="Science">
        <title>Genomic comparison of the ants Camponotus floridanus and Harpegnathos saltator.</title>
        <authorList>
            <person name="Bonasio R."/>
            <person name="Zhang G."/>
            <person name="Ye C."/>
            <person name="Mutti N.S."/>
            <person name="Fang X."/>
            <person name="Qin N."/>
            <person name="Donahue G."/>
            <person name="Yang P."/>
            <person name="Li Q."/>
            <person name="Li C."/>
            <person name="Zhang P."/>
            <person name="Huang Z."/>
            <person name="Berger S.L."/>
            <person name="Reinberg D."/>
            <person name="Wang J."/>
            <person name="Liebig J."/>
        </authorList>
    </citation>
    <scope>NUCLEOTIDE SEQUENCE [LARGE SCALE GENOMIC DNA]</scope>
    <source>
        <strain evidence="4">C129</strain>
    </source>
</reference>
<evidence type="ECO:0000256" key="1">
    <source>
        <dbReference type="SAM" id="MobiDB-lite"/>
    </source>
</evidence>
<feature type="chain" id="PRO_5003157478" evidence="2">
    <location>
        <begin position="24"/>
        <end position="679"/>
    </location>
</feature>
<feature type="compositionally biased region" description="Basic and acidic residues" evidence="1">
    <location>
        <begin position="88"/>
        <end position="101"/>
    </location>
</feature>
<sequence>MAFLSTLAFRQLFFMFVLKVSMCALCRELVPSRVIGFTQETHRKIYANVEIKEYPNVVVVIPDIEHKVTRDWYGTTCIGTERTELSGRNRFPKGELSRAEGDNPNSRDNTPATISFSINAGVEIDCFAIIGAIIAPAPIMEACGILADAEVRERNVDAHERGWSEDGIERAKCGNPVGHSPGIPEFRRYIYTLLDYDFLLRINHIYVHNCEVVLKTKSSIRRTSNPCATFERILINKPYPRCRKARCNYQDVATVDDRLHRGYDWNINHEDEFRNLGCYLRYRSRGKKITSTLAKYSGIARENKTINIPISLRCLTSILSSSGMLAILIQGLTCQNERDITSREEETSEISIQSALRILLDNTFKNCPRKRNPQQFYSSDMLYFPEILKTNLQFGAAFQSNGEGSVARMALRKGGSEGGGGVESVEEMRRRCRSAREFQFPGDLWLPRRENRCRQPPNNHTSYDYHTPGYMKLLLLAVIFLLIMEKGHLRCRVNVEEKNCVPASRVKLCKVTSAAPELAIVRLLPPVGFFTTVKTLEQIIEKESYSSVMVLAKGVKTAELVRSALFVAAPSKRSLIQHFYEGGQNPFRTIRRPPPLPPQGRGWIDWRNPGKEHLRGFVPARNGDVLSSRGLVLLGSPSRNFGLCKRSAYIKDQMSYYLDAINFEYLPENSHATVTNLVM</sequence>
<evidence type="ECO:0000313" key="4">
    <source>
        <dbReference type="Proteomes" id="UP000000311"/>
    </source>
</evidence>
<dbReference type="Proteomes" id="UP000000311">
    <property type="component" value="Unassembled WGS sequence"/>
</dbReference>
<dbReference type="AlphaFoldDB" id="E2AY38"/>
<name>E2AY38_CAMFO</name>
<feature type="region of interest" description="Disordered" evidence="1">
    <location>
        <begin position="88"/>
        <end position="110"/>
    </location>
</feature>
<protein>
    <submittedName>
        <fullName evidence="3">Uncharacterized protein</fullName>
    </submittedName>
</protein>